<accession>A0A1B6NXX2</accession>
<gene>
    <name evidence="1" type="ORF">MGSAQ_000248</name>
</gene>
<name>A0A1B6NXX2_9ZZZZ</name>
<proteinExistence type="predicted"/>
<sequence>MNPDESGIRTGSVVLSATDALVPSEFTGETQKVVAVTVNHKVITI</sequence>
<comment type="caution">
    <text evidence="1">The sequence shown here is derived from an EMBL/GenBank/DDBJ whole genome shotgun (WGS) entry which is preliminary data.</text>
</comment>
<organism evidence="1">
    <name type="scientific">marine sediment metagenome</name>
    <dbReference type="NCBI Taxonomy" id="412755"/>
    <lineage>
        <taxon>unclassified sequences</taxon>
        <taxon>metagenomes</taxon>
        <taxon>ecological metagenomes</taxon>
    </lineage>
</organism>
<evidence type="ECO:0000313" key="1">
    <source>
        <dbReference type="EMBL" id="KTF08254.1"/>
    </source>
</evidence>
<dbReference type="AlphaFoldDB" id="A0A1B6NXX2"/>
<reference evidence="1" key="1">
    <citation type="submission" date="2013-11" db="EMBL/GenBank/DDBJ databases">
        <title>Microbial diversity, functional groups and degradation webs in Northern and Southern Mediterranean and Red Sea marine crude oil polluted sites.</title>
        <authorList>
            <person name="Daffonchio D."/>
            <person name="Mapelli F."/>
            <person name="Ferrer M."/>
            <person name="Richter M."/>
            <person name="Cherif A."/>
            <person name="Malkawi H.I."/>
            <person name="Yakimov M.M."/>
            <person name="Abdel-Fattah Y.R."/>
            <person name="Blaghen M."/>
            <person name="Golyshin P.N."/>
            <person name="Kalogerakis N."/>
            <person name="Boon N."/>
            <person name="Magagnini M."/>
            <person name="Fava F."/>
        </authorList>
    </citation>
    <scope>NUCLEOTIDE SEQUENCE</scope>
</reference>
<protein>
    <submittedName>
        <fullName evidence="1">Uncharacterized protein</fullName>
    </submittedName>
</protein>
<dbReference type="EMBL" id="AYSL01000063">
    <property type="protein sequence ID" value="KTF08254.1"/>
    <property type="molecule type" value="Genomic_DNA"/>
</dbReference>